<gene>
    <name evidence="1" type="ORF">LEP1GSC186_0916</name>
</gene>
<dbReference type="EMBL" id="AHOP02000007">
    <property type="protein sequence ID" value="EMO42745.1"/>
    <property type="molecule type" value="Genomic_DNA"/>
</dbReference>
<dbReference type="AlphaFoldDB" id="M6UDU5"/>
<proteinExistence type="predicted"/>
<organism evidence="1 2">
    <name type="scientific">Leptospira noguchii serovar Autumnalis str. ZUN142</name>
    <dbReference type="NCBI Taxonomy" id="1085540"/>
    <lineage>
        <taxon>Bacteria</taxon>
        <taxon>Pseudomonadati</taxon>
        <taxon>Spirochaetota</taxon>
        <taxon>Spirochaetia</taxon>
        <taxon>Leptospirales</taxon>
        <taxon>Leptospiraceae</taxon>
        <taxon>Leptospira</taxon>
    </lineage>
</organism>
<evidence type="ECO:0000313" key="1">
    <source>
        <dbReference type="EMBL" id="EMO42745.1"/>
    </source>
</evidence>
<sequence>MKIVGTTMKYKKVIVQLDFCKKSLFCDQHQNLNPILT</sequence>
<reference evidence="1 2" key="1">
    <citation type="submission" date="2013-01" db="EMBL/GenBank/DDBJ databases">
        <authorList>
            <person name="Harkins D.M."/>
            <person name="Durkin A.S."/>
            <person name="Brinkac L.M."/>
            <person name="Haft D.H."/>
            <person name="Selengut J.D."/>
            <person name="Sanka R."/>
            <person name="DePew J."/>
            <person name="Purushe J."/>
            <person name="Matthias M.A."/>
            <person name="Vinetz J.M."/>
            <person name="Sutton G.G."/>
            <person name="Nierman W.C."/>
            <person name="Fouts D.E."/>
        </authorList>
    </citation>
    <scope>NUCLEOTIDE SEQUENCE [LARGE SCALE GENOMIC DNA]</scope>
    <source>
        <strain evidence="1 2">ZUN142</strain>
    </source>
</reference>
<comment type="caution">
    <text evidence="1">The sequence shown here is derived from an EMBL/GenBank/DDBJ whole genome shotgun (WGS) entry which is preliminary data.</text>
</comment>
<dbReference type="Proteomes" id="UP000012153">
    <property type="component" value="Unassembled WGS sequence"/>
</dbReference>
<name>M6UDU5_9LEPT</name>
<evidence type="ECO:0000313" key="2">
    <source>
        <dbReference type="Proteomes" id="UP000012153"/>
    </source>
</evidence>
<protein>
    <submittedName>
        <fullName evidence="1">Uncharacterized protein</fullName>
    </submittedName>
</protein>
<accession>M6UDU5</accession>